<feature type="compositionally biased region" description="Basic and acidic residues" evidence="6">
    <location>
        <begin position="548"/>
        <end position="567"/>
    </location>
</feature>
<dbReference type="Pfam" id="PF04855">
    <property type="entry name" value="SNF5"/>
    <property type="match status" value="1"/>
</dbReference>
<feature type="compositionally biased region" description="Acidic residues" evidence="6">
    <location>
        <begin position="497"/>
        <end position="506"/>
    </location>
</feature>
<sequence length="869" mass="94037">MSAPPAPSAPPSAAFSSGVASTPSQSGPVPSASTSPPHPSSQSAKDDTNASTGSGAAGAGDAGDAKPAAGATSSSSPVSGSNSGAPLAPKKAAGRDKDTYNQVMIERYLTHDGLHSAALQAAQVQMQKDFRNLHMYADDYRKLRTEYRQWFPSRHIYGEGYVGLGNGYTEVNGPPRILYPTQKMRPGKRTTPPLKYNRKDAAQQAEQHEELVPIRLDVEWDKVKLRDTFTWNLHDRLVPPELFTTQLMEDLGLKPPVSNQVYEQVFQQIQEQLGDFYPLVYSDEDALDPELPYSAYKNDEMRILVKLNITIGQHTLVDQFEWEINNPMNSPEEFAASMARDLSLSGEFTTAIAHCIREQTQLFTRGLYSVGHPFDGRPIEDPDLVSAFLPSPIPVVFRPQQQAKEYAPYLYELSEAELERNELTFSREQRRQKRSVNRRGGPILPDLKDRQRTIRTLIVSSVLPGAATDIDDSRLYKRAAHGPIGAGRRRGGRDGESDSDDSDDSSPDSPSMSQLAGTARTRGIRGAASAAQQRMANIGRSETPEAGTIHHHESRLGRRATRDPREDSVDDVQVPSRLVVTFKVNKDRLKKLLRDIKTRQTSGGSVPPPAAPSDAGSQTPSSSHQQLQPSAPGSQQQQPRSASNSMGPPPTTPSSKNALTPARPAVPHGHLGRLPAPPPPSSEADAPPAPPPPQWLLDALQRLRERSYPHDSFEGVMRYSVFNKDEQLVAHPGAGESLENYKFWYLPRIRCHDCPGKLYTPGPEMTVGNFEVHLKNRFHREKVDQRLAREAAAKGLPPPASSLPAGSASPSVPPATASTITAPQRPSPSAASVGSFNASDAAAKKSGEGAAAAGTSSGSASQTSTPGAG</sequence>
<comment type="subcellular location">
    <subcellularLocation>
        <location evidence="1">Nucleus</location>
    </subcellularLocation>
</comment>
<feature type="compositionally biased region" description="Low complexity" evidence="6">
    <location>
        <begin position="28"/>
        <end position="54"/>
    </location>
</feature>
<keyword evidence="3" id="KW-0805">Transcription regulation</keyword>
<feature type="compositionally biased region" description="Polar residues" evidence="6">
    <location>
        <begin position="827"/>
        <end position="837"/>
    </location>
</feature>
<keyword evidence="4" id="KW-0804">Transcription</keyword>
<feature type="compositionally biased region" description="Pro residues" evidence="6">
    <location>
        <begin position="1"/>
        <end position="10"/>
    </location>
</feature>
<keyword evidence="8" id="KW-1185">Reference proteome</keyword>
<organism evidence="7 8">
    <name type="scientific">Sporothrix stenoceras</name>
    <dbReference type="NCBI Taxonomy" id="5173"/>
    <lineage>
        <taxon>Eukaryota</taxon>
        <taxon>Fungi</taxon>
        <taxon>Dikarya</taxon>
        <taxon>Ascomycota</taxon>
        <taxon>Pezizomycotina</taxon>
        <taxon>Sordariomycetes</taxon>
        <taxon>Sordariomycetidae</taxon>
        <taxon>Ophiostomatales</taxon>
        <taxon>Ophiostomataceae</taxon>
        <taxon>Sporothrix</taxon>
    </lineage>
</organism>
<evidence type="ECO:0000256" key="2">
    <source>
        <dbReference type="ARBA" id="ARBA00010239"/>
    </source>
</evidence>
<evidence type="ECO:0000256" key="4">
    <source>
        <dbReference type="ARBA" id="ARBA00023163"/>
    </source>
</evidence>
<evidence type="ECO:0000256" key="6">
    <source>
        <dbReference type="SAM" id="MobiDB-lite"/>
    </source>
</evidence>
<feature type="compositionally biased region" description="Low complexity" evidence="6">
    <location>
        <begin position="802"/>
        <end position="823"/>
    </location>
</feature>
<feature type="region of interest" description="Disordered" evidence="6">
    <location>
        <begin position="792"/>
        <end position="869"/>
    </location>
</feature>
<dbReference type="Proteomes" id="UP001583186">
    <property type="component" value="Unassembled WGS sequence"/>
</dbReference>
<evidence type="ECO:0000313" key="8">
    <source>
        <dbReference type="Proteomes" id="UP001583186"/>
    </source>
</evidence>
<reference evidence="7 8" key="1">
    <citation type="journal article" date="2024" name="IMA Fungus">
        <title>IMA Genome - F19 : A genome assembly and annotation guide to empower mycologists, including annotated draft genome sequences of Ceratocystis pirilliformis, Diaporthe australafricana, Fusarium ophioides, Paecilomyces lecythidis, and Sporothrix stenoceras.</title>
        <authorList>
            <person name="Aylward J."/>
            <person name="Wilson A.M."/>
            <person name="Visagie C.M."/>
            <person name="Spraker J."/>
            <person name="Barnes I."/>
            <person name="Buitendag C."/>
            <person name="Ceriani C."/>
            <person name="Del Mar Angel L."/>
            <person name="du Plessis D."/>
            <person name="Fuchs T."/>
            <person name="Gasser K."/>
            <person name="Kramer D."/>
            <person name="Li W."/>
            <person name="Munsamy K."/>
            <person name="Piso A."/>
            <person name="Price J.L."/>
            <person name="Sonnekus B."/>
            <person name="Thomas C."/>
            <person name="van der Nest A."/>
            <person name="van Dijk A."/>
            <person name="van Heerden A."/>
            <person name="van Vuuren N."/>
            <person name="Yilmaz N."/>
            <person name="Duong T.A."/>
            <person name="van der Merwe N.A."/>
            <person name="Wingfield M.J."/>
            <person name="Wingfield B.D."/>
        </authorList>
    </citation>
    <scope>NUCLEOTIDE SEQUENCE [LARGE SCALE GENOMIC DNA]</scope>
    <source>
        <strain evidence="7 8">CMW 5346</strain>
    </source>
</reference>
<accession>A0ABR3ZBQ5</accession>
<keyword evidence="5" id="KW-0539">Nucleus</keyword>
<feature type="compositionally biased region" description="Polar residues" evidence="6">
    <location>
        <begin position="18"/>
        <end position="27"/>
    </location>
</feature>
<feature type="region of interest" description="Disordered" evidence="6">
    <location>
        <begin position="595"/>
        <end position="694"/>
    </location>
</feature>
<proteinExistence type="inferred from homology"/>
<feature type="region of interest" description="Disordered" evidence="6">
    <location>
        <begin position="1"/>
        <end position="95"/>
    </location>
</feature>
<evidence type="ECO:0000256" key="1">
    <source>
        <dbReference type="ARBA" id="ARBA00004123"/>
    </source>
</evidence>
<evidence type="ECO:0000256" key="3">
    <source>
        <dbReference type="ARBA" id="ARBA00023015"/>
    </source>
</evidence>
<dbReference type="PANTHER" id="PTHR10019">
    <property type="entry name" value="SNF5"/>
    <property type="match status" value="1"/>
</dbReference>
<protein>
    <submittedName>
        <fullName evidence="7">SWI/SNF chromatin-remodeling complex subunit</fullName>
    </submittedName>
</protein>
<gene>
    <name evidence="7" type="primary">SNF5</name>
    <name evidence="7" type="ORF">Sste5346_003985</name>
</gene>
<feature type="compositionally biased region" description="Low complexity" evidence="6">
    <location>
        <begin position="65"/>
        <end position="86"/>
    </location>
</feature>
<feature type="compositionally biased region" description="Pro residues" evidence="6">
    <location>
        <begin position="675"/>
        <end position="694"/>
    </location>
</feature>
<evidence type="ECO:0000256" key="5">
    <source>
        <dbReference type="ARBA" id="ARBA00023242"/>
    </source>
</evidence>
<evidence type="ECO:0000313" key="7">
    <source>
        <dbReference type="EMBL" id="KAL1897677.1"/>
    </source>
</evidence>
<feature type="region of interest" description="Disordered" evidence="6">
    <location>
        <begin position="481"/>
        <end position="571"/>
    </location>
</feature>
<feature type="region of interest" description="Disordered" evidence="6">
    <location>
        <begin position="424"/>
        <end position="447"/>
    </location>
</feature>
<dbReference type="InterPro" id="IPR006939">
    <property type="entry name" value="SNF5"/>
</dbReference>
<dbReference type="EMBL" id="JAWCUI010000018">
    <property type="protein sequence ID" value="KAL1897677.1"/>
    <property type="molecule type" value="Genomic_DNA"/>
</dbReference>
<feature type="compositionally biased region" description="Low complexity" evidence="6">
    <location>
        <begin position="625"/>
        <end position="643"/>
    </location>
</feature>
<name>A0ABR3ZBQ5_9PEZI</name>
<comment type="caution">
    <text evidence="7">The sequence shown here is derived from an EMBL/GenBank/DDBJ whole genome shotgun (WGS) entry which is preliminary data.</text>
</comment>
<feature type="compositionally biased region" description="Low complexity" evidence="6">
    <location>
        <begin position="848"/>
        <end position="869"/>
    </location>
</feature>
<comment type="similarity">
    <text evidence="2">Belongs to the SNF5 family.</text>
</comment>